<name>A0A382W6V0_9ZZZZ</name>
<evidence type="ECO:0000313" key="1">
    <source>
        <dbReference type="EMBL" id="SVD54280.1"/>
    </source>
</evidence>
<dbReference type="EMBL" id="UINC01157344">
    <property type="protein sequence ID" value="SVD54280.1"/>
    <property type="molecule type" value="Genomic_DNA"/>
</dbReference>
<reference evidence="1" key="1">
    <citation type="submission" date="2018-05" db="EMBL/GenBank/DDBJ databases">
        <authorList>
            <person name="Lanie J.A."/>
            <person name="Ng W.-L."/>
            <person name="Kazmierczak K.M."/>
            <person name="Andrzejewski T.M."/>
            <person name="Davidsen T.M."/>
            <person name="Wayne K.J."/>
            <person name="Tettelin H."/>
            <person name="Glass J.I."/>
            <person name="Rusch D."/>
            <person name="Podicherti R."/>
            <person name="Tsui H.-C.T."/>
            <person name="Winkler M.E."/>
        </authorList>
    </citation>
    <scope>NUCLEOTIDE SEQUENCE</scope>
</reference>
<protein>
    <submittedName>
        <fullName evidence="1">Uncharacterized protein</fullName>
    </submittedName>
</protein>
<gene>
    <name evidence="1" type="ORF">METZ01_LOCUS407134</name>
</gene>
<organism evidence="1">
    <name type="scientific">marine metagenome</name>
    <dbReference type="NCBI Taxonomy" id="408172"/>
    <lineage>
        <taxon>unclassified sequences</taxon>
        <taxon>metagenomes</taxon>
        <taxon>ecological metagenomes</taxon>
    </lineage>
</organism>
<sequence>MTIKDVKPGDELTAKYTLYAVEDDEWD</sequence>
<accession>A0A382W6V0</accession>
<proteinExistence type="predicted"/>
<dbReference type="AlphaFoldDB" id="A0A382W6V0"/>